<feature type="transmembrane region" description="Helical" evidence="8">
    <location>
        <begin position="102"/>
        <end position="118"/>
    </location>
</feature>
<feature type="transmembrane region" description="Helical" evidence="8">
    <location>
        <begin position="72"/>
        <end position="90"/>
    </location>
</feature>
<dbReference type="InterPro" id="IPR013833">
    <property type="entry name" value="Cyt_c_oxidase_su3_a-hlx"/>
</dbReference>
<feature type="transmembrane region" description="Helical" evidence="8">
    <location>
        <begin position="30"/>
        <end position="51"/>
    </location>
</feature>
<evidence type="ECO:0000256" key="1">
    <source>
        <dbReference type="ARBA" id="ARBA00004141"/>
    </source>
</evidence>
<keyword evidence="3 6" id="KW-0812">Transmembrane</keyword>
<evidence type="ECO:0000259" key="9">
    <source>
        <dbReference type="PROSITE" id="PS50253"/>
    </source>
</evidence>
<name>A0A4V6P5U3_9PROT</name>
<dbReference type="OrthoDB" id="9810850at2"/>
<comment type="similarity">
    <text evidence="2 6">Belongs to the cytochrome c oxidase subunit 3 family.</text>
</comment>
<dbReference type="InterPro" id="IPR024791">
    <property type="entry name" value="Cyt_c/ubiquinol_Oxase_su3"/>
</dbReference>
<sequence>MLPDADDPVPEKDPASSDWGPLSTLPGNPMIWILILGELLVFGAFFLFFAFERARDPVLFNQSQLHLDRTVGAANTLVLITSGWLAALGARAEASGRNSRPLLLGSATLGVLFLVIKVREYATEISAGFTIDTNAFFSWYYLLTGFHAAHVVAGVILLTIVAWLRGEENVETGCAVWHMVDLIWVILYPLVYLIR</sequence>
<feature type="transmembrane region" description="Helical" evidence="8">
    <location>
        <begin position="139"/>
        <end position="163"/>
    </location>
</feature>
<protein>
    <submittedName>
        <fullName evidence="10">Cytochrome c oxidase subunit 3 family protein</fullName>
    </submittedName>
</protein>
<evidence type="ECO:0000256" key="5">
    <source>
        <dbReference type="ARBA" id="ARBA00023136"/>
    </source>
</evidence>
<keyword evidence="4 8" id="KW-1133">Transmembrane helix</keyword>
<proteinExistence type="inferred from homology"/>
<comment type="caution">
    <text evidence="10">The sequence shown here is derived from an EMBL/GenBank/DDBJ whole genome shotgun (WGS) entry which is preliminary data.</text>
</comment>
<dbReference type="EMBL" id="SKBM01000046">
    <property type="protein sequence ID" value="TCZ52779.1"/>
    <property type="molecule type" value="Genomic_DNA"/>
</dbReference>
<accession>A0A4V6P5U3</accession>
<dbReference type="InterPro" id="IPR035973">
    <property type="entry name" value="Cyt_c_oxidase_su3-like_sf"/>
</dbReference>
<dbReference type="Gene3D" id="1.20.120.80">
    <property type="entry name" value="Cytochrome c oxidase, subunit III, four-helix bundle"/>
    <property type="match status" value="1"/>
</dbReference>
<evidence type="ECO:0000256" key="7">
    <source>
        <dbReference type="SAM" id="MobiDB-lite"/>
    </source>
</evidence>
<gene>
    <name evidence="10" type="ORF">EXY23_25985</name>
</gene>
<dbReference type="Pfam" id="PF00510">
    <property type="entry name" value="COX3"/>
    <property type="match status" value="1"/>
</dbReference>
<dbReference type="RefSeq" id="WP_132297066.1">
    <property type="nucleotide sequence ID" value="NZ_SKBM01000046.1"/>
</dbReference>
<dbReference type="GO" id="GO:0005886">
    <property type="term" value="C:plasma membrane"/>
    <property type="evidence" value="ECO:0007669"/>
    <property type="project" value="UniProtKB-SubCell"/>
</dbReference>
<dbReference type="SUPFAM" id="SSF81452">
    <property type="entry name" value="Cytochrome c oxidase subunit III-like"/>
    <property type="match status" value="1"/>
</dbReference>
<reference evidence="10 11" key="1">
    <citation type="submission" date="2019-03" db="EMBL/GenBank/DDBJ databases">
        <title>Paracraurococcus aquatilis NE82 genome sequence.</title>
        <authorList>
            <person name="Zhao Y."/>
            <person name="Du Z."/>
        </authorList>
    </citation>
    <scope>NUCLEOTIDE SEQUENCE [LARGE SCALE GENOMIC DNA]</scope>
    <source>
        <strain evidence="10 11">NE82</strain>
    </source>
</reference>
<evidence type="ECO:0000256" key="2">
    <source>
        <dbReference type="ARBA" id="ARBA00010581"/>
    </source>
</evidence>
<dbReference type="GO" id="GO:0004129">
    <property type="term" value="F:cytochrome-c oxidase activity"/>
    <property type="evidence" value="ECO:0007669"/>
    <property type="project" value="InterPro"/>
</dbReference>
<evidence type="ECO:0000256" key="3">
    <source>
        <dbReference type="ARBA" id="ARBA00022692"/>
    </source>
</evidence>
<keyword evidence="11" id="KW-1185">Reference proteome</keyword>
<evidence type="ECO:0000313" key="10">
    <source>
        <dbReference type="EMBL" id="TCZ52779.1"/>
    </source>
</evidence>
<evidence type="ECO:0000256" key="4">
    <source>
        <dbReference type="ARBA" id="ARBA00022989"/>
    </source>
</evidence>
<organism evidence="10 11">
    <name type="scientific">Roseicella aquatilis</name>
    <dbReference type="NCBI Taxonomy" id="2527868"/>
    <lineage>
        <taxon>Bacteria</taxon>
        <taxon>Pseudomonadati</taxon>
        <taxon>Pseudomonadota</taxon>
        <taxon>Alphaproteobacteria</taxon>
        <taxon>Acetobacterales</taxon>
        <taxon>Roseomonadaceae</taxon>
        <taxon>Roseicella</taxon>
    </lineage>
</organism>
<keyword evidence="5 8" id="KW-0472">Membrane</keyword>
<dbReference type="PROSITE" id="PS50253">
    <property type="entry name" value="COX3"/>
    <property type="match status" value="1"/>
</dbReference>
<evidence type="ECO:0000313" key="11">
    <source>
        <dbReference type="Proteomes" id="UP000295023"/>
    </source>
</evidence>
<evidence type="ECO:0000256" key="6">
    <source>
        <dbReference type="RuleBase" id="RU003376"/>
    </source>
</evidence>
<feature type="domain" description="Heme-copper oxidase subunit III family profile" evidence="9">
    <location>
        <begin position="31"/>
        <end position="195"/>
    </location>
</feature>
<dbReference type="PANTHER" id="PTHR11403:SF6">
    <property type="entry name" value="NITRIC OXIDE REDUCTASE SUBUNIT E"/>
    <property type="match status" value="1"/>
</dbReference>
<comment type="subcellular location">
    <subcellularLocation>
        <location evidence="6">Cell membrane</location>
        <topology evidence="6">Multi-pass membrane protein</topology>
    </subcellularLocation>
    <subcellularLocation>
        <location evidence="1">Membrane</location>
        <topology evidence="1">Multi-pass membrane protein</topology>
    </subcellularLocation>
</comment>
<dbReference type="PANTHER" id="PTHR11403">
    <property type="entry name" value="CYTOCHROME C OXIDASE SUBUNIT III"/>
    <property type="match status" value="1"/>
</dbReference>
<feature type="region of interest" description="Disordered" evidence="7">
    <location>
        <begin position="1"/>
        <end position="21"/>
    </location>
</feature>
<evidence type="ECO:0000256" key="8">
    <source>
        <dbReference type="SAM" id="Phobius"/>
    </source>
</evidence>
<feature type="transmembrane region" description="Helical" evidence="8">
    <location>
        <begin position="175"/>
        <end position="194"/>
    </location>
</feature>
<dbReference type="AlphaFoldDB" id="A0A4V6P5U3"/>
<dbReference type="GO" id="GO:0019646">
    <property type="term" value="P:aerobic electron transport chain"/>
    <property type="evidence" value="ECO:0007669"/>
    <property type="project" value="InterPro"/>
</dbReference>
<dbReference type="Proteomes" id="UP000295023">
    <property type="component" value="Unassembled WGS sequence"/>
</dbReference>
<dbReference type="InterPro" id="IPR000298">
    <property type="entry name" value="Cyt_c_oxidase-like_su3"/>
</dbReference>